<dbReference type="Gene3D" id="3.30.565.10">
    <property type="entry name" value="Histidine kinase-like ATPase, C-terminal domain"/>
    <property type="match status" value="1"/>
</dbReference>
<sequence>MSENFSTLKLPASPQRVMEGLRDTGYSFNTAIADIIDNSIAANAYRVDVTIERNATGEIYVYIADNGCGMNEKELQNAMMYGSQKRPDPSSLGKFGLGLKTSSTAFCKKFSVVSRGSDMVIRKFQWDLDYVAQQEDWLIKILEPNLDDIDLINYTAGETGTGTLVIWEDVDRLLKKTYQVKKAEINALNKIIDSLRKHVGMVFQRFLDKSFNNVQNIQIFINGEEVKAWDPFCISLGSDLTANEYFQVDTDFQSNTSGFTIKAYILPRREQIQTKAAREEANITNDYQGIYIYRENRLIHYGDWLGLYTREPHLSLLRVDFSFDYTLDEFLNVDIKKSRINLVPEILDTLKEVLQPSRREAEKRYRTGQTKKVVSTPTDAHAPSNMNVEEKASSIEEAKVIATGDDSVKITNEHGTFNHKISVLNPNDKTKCRIVLVDNIQSGALWEPCLSDGKQAVQINKSHPYYQKIYYPTLSNNVTVIGMDSLLWALGAAEFSTYDDKVKEYYEDIRYKTSYALKKLVADLPDPDIDEDEENNE</sequence>
<dbReference type="AlphaFoldDB" id="A0A7X2TPU3"/>
<dbReference type="GO" id="GO:0005524">
    <property type="term" value="F:ATP binding"/>
    <property type="evidence" value="ECO:0007669"/>
    <property type="project" value="UniProtKB-KW"/>
</dbReference>
<keyword evidence="2" id="KW-0067">ATP-binding</keyword>
<proteinExistence type="predicted"/>
<keyword evidence="3" id="KW-1185">Reference proteome</keyword>
<dbReference type="GO" id="GO:0016887">
    <property type="term" value="F:ATP hydrolysis activity"/>
    <property type="evidence" value="ECO:0007669"/>
    <property type="project" value="InterPro"/>
</dbReference>
<feature type="region of interest" description="Disordered" evidence="1">
    <location>
        <begin position="360"/>
        <end position="383"/>
    </location>
</feature>
<dbReference type="PANTHER" id="PTHR23336:SF76">
    <property type="entry name" value="MORC S5 DOMAIN-CONTAINING PROTEIN"/>
    <property type="match status" value="1"/>
</dbReference>
<dbReference type="SUPFAM" id="SSF55874">
    <property type="entry name" value="ATPase domain of HSP90 chaperone/DNA topoisomerase II/histidine kinase"/>
    <property type="match status" value="1"/>
</dbReference>
<keyword evidence="2" id="KW-0547">Nucleotide-binding</keyword>
<dbReference type="RefSeq" id="WP_154424698.1">
    <property type="nucleotide sequence ID" value="NZ_VUNN01000004.1"/>
</dbReference>
<protein>
    <submittedName>
        <fullName evidence="2">ATP-binding protein</fullName>
    </submittedName>
</protein>
<accession>A0A7X2TPU3</accession>
<dbReference type="PANTHER" id="PTHR23336">
    <property type="entry name" value="ZINC FINGER CW-TYPE COILED-COIL DOMAIN PROTEIN 3"/>
    <property type="match status" value="1"/>
</dbReference>
<dbReference type="Proteomes" id="UP000460549">
    <property type="component" value="Unassembled WGS sequence"/>
</dbReference>
<dbReference type="InterPro" id="IPR036890">
    <property type="entry name" value="HATPase_C_sf"/>
</dbReference>
<feature type="compositionally biased region" description="Polar residues" evidence="1">
    <location>
        <begin position="367"/>
        <end position="378"/>
    </location>
</feature>
<dbReference type="EMBL" id="VUNN01000004">
    <property type="protein sequence ID" value="MSU05796.1"/>
    <property type="molecule type" value="Genomic_DNA"/>
</dbReference>
<name>A0A7X2TPU3_9SPIO</name>
<organism evidence="2 3">
    <name type="scientific">Bullifex porci</name>
    <dbReference type="NCBI Taxonomy" id="2606638"/>
    <lineage>
        <taxon>Bacteria</taxon>
        <taxon>Pseudomonadati</taxon>
        <taxon>Spirochaetota</taxon>
        <taxon>Spirochaetia</taxon>
        <taxon>Spirochaetales</taxon>
        <taxon>Spirochaetaceae</taxon>
        <taxon>Bullifex</taxon>
    </lineage>
</organism>
<evidence type="ECO:0000256" key="1">
    <source>
        <dbReference type="SAM" id="MobiDB-lite"/>
    </source>
</evidence>
<evidence type="ECO:0000313" key="2">
    <source>
        <dbReference type="EMBL" id="MSU05796.1"/>
    </source>
</evidence>
<dbReference type="InterPro" id="IPR045261">
    <property type="entry name" value="MORC_ATPase"/>
</dbReference>
<dbReference type="Pfam" id="PF13589">
    <property type="entry name" value="HATPase_c_3"/>
    <property type="match status" value="1"/>
</dbReference>
<comment type="caution">
    <text evidence="2">The sequence shown here is derived from an EMBL/GenBank/DDBJ whole genome shotgun (WGS) entry which is preliminary data.</text>
</comment>
<reference evidence="2 3" key="1">
    <citation type="submission" date="2019-08" db="EMBL/GenBank/DDBJ databases">
        <title>In-depth cultivation of the pig gut microbiome towards novel bacterial diversity and tailored functional studies.</title>
        <authorList>
            <person name="Wylensek D."/>
            <person name="Hitch T.C.A."/>
            <person name="Clavel T."/>
        </authorList>
    </citation>
    <scope>NUCLEOTIDE SEQUENCE [LARGE SCALE GENOMIC DNA]</scope>
    <source>
        <strain evidence="2 3">NM-380-WT-3C1</strain>
    </source>
</reference>
<gene>
    <name evidence="2" type="ORF">FYJ80_03255</name>
</gene>
<evidence type="ECO:0000313" key="3">
    <source>
        <dbReference type="Proteomes" id="UP000460549"/>
    </source>
</evidence>